<name>A0A8X6HBE8_TRICU</name>
<proteinExistence type="predicted"/>
<reference evidence="1" key="1">
    <citation type="submission" date="2020-07" db="EMBL/GenBank/DDBJ databases">
        <title>Multicomponent nature underlies the extraordinary mechanical properties of spider dragline silk.</title>
        <authorList>
            <person name="Kono N."/>
            <person name="Nakamura H."/>
            <person name="Mori M."/>
            <person name="Yoshida Y."/>
            <person name="Ohtoshi R."/>
            <person name="Malay A.D."/>
            <person name="Moran D.A.P."/>
            <person name="Tomita M."/>
            <person name="Numata K."/>
            <person name="Arakawa K."/>
        </authorList>
    </citation>
    <scope>NUCLEOTIDE SEQUENCE</scope>
</reference>
<dbReference type="EMBL" id="BMAO01027949">
    <property type="protein sequence ID" value="GFR20791.1"/>
    <property type="molecule type" value="Genomic_DNA"/>
</dbReference>
<keyword evidence="2" id="KW-1185">Reference proteome</keyword>
<dbReference type="OrthoDB" id="8322504at2759"/>
<dbReference type="Proteomes" id="UP000887116">
    <property type="component" value="Unassembled WGS sequence"/>
</dbReference>
<organism evidence="1 2">
    <name type="scientific">Trichonephila clavata</name>
    <name type="common">Joro spider</name>
    <name type="synonym">Nephila clavata</name>
    <dbReference type="NCBI Taxonomy" id="2740835"/>
    <lineage>
        <taxon>Eukaryota</taxon>
        <taxon>Metazoa</taxon>
        <taxon>Ecdysozoa</taxon>
        <taxon>Arthropoda</taxon>
        <taxon>Chelicerata</taxon>
        <taxon>Arachnida</taxon>
        <taxon>Araneae</taxon>
        <taxon>Araneomorphae</taxon>
        <taxon>Entelegynae</taxon>
        <taxon>Araneoidea</taxon>
        <taxon>Nephilidae</taxon>
        <taxon>Trichonephila</taxon>
    </lineage>
</organism>
<evidence type="ECO:0000313" key="2">
    <source>
        <dbReference type="Proteomes" id="UP000887116"/>
    </source>
</evidence>
<evidence type="ECO:0000313" key="1">
    <source>
        <dbReference type="EMBL" id="GFR20791.1"/>
    </source>
</evidence>
<accession>A0A8X6HBE8</accession>
<dbReference type="AlphaFoldDB" id="A0A8X6HBE8"/>
<comment type="caution">
    <text evidence="1">The sequence shown here is derived from an EMBL/GenBank/DDBJ whole genome shotgun (WGS) entry which is preliminary data.</text>
</comment>
<protein>
    <submittedName>
        <fullName evidence="1">Uncharacterized protein</fullName>
    </submittedName>
</protein>
<gene>
    <name evidence="1" type="ORF">TNCT_625361</name>
</gene>
<sequence length="84" mass="9257">MPDNRVNTGPLFEILKPAPAGFKSLFRCLVDGSLRGLLQQISVDRSCLLANDGLRPWSCFSLSPTPSTVSPYFHEGRFAAWKSS</sequence>